<dbReference type="PROSITE" id="PS51502">
    <property type="entry name" value="S_R_A_B_BARREL"/>
    <property type="match status" value="1"/>
</dbReference>
<feature type="non-terminal residue" evidence="2">
    <location>
        <position position="1"/>
    </location>
</feature>
<dbReference type="EMBL" id="PKSG01000712">
    <property type="protein sequence ID" value="POR33284.1"/>
    <property type="molecule type" value="Genomic_DNA"/>
</dbReference>
<gene>
    <name evidence="2" type="ORF">TPAR_06528</name>
</gene>
<reference evidence="2 3" key="1">
    <citation type="submission" date="2018-01" db="EMBL/GenBank/DDBJ databases">
        <title>Harnessing the power of phylogenomics to disentangle the directionality and signatures of interkingdom host jumping in the parasitic fungal genus Tolypocladium.</title>
        <authorList>
            <person name="Quandt C.A."/>
            <person name="Patterson W."/>
            <person name="Spatafora J.W."/>
        </authorList>
    </citation>
    <scope>NUCLEOTIDE SEQUENCE [LARGE SCALE GENOMIC DNA]</scope>
    <source>
        <strain evidence="2 3">NRBC 100945</strain>
    </source>
</reference>
<proteinExistence type="predicted"/>
<dbReference type="Gene3D" id="3.30.70.100">
    <property type="match status" value="1"/>
</dbReference>
<evidence type="ECO:0000313" key="2">
    <source>
        <dbReference type="EMBL" id="POR33284.1"/>
    </source>
</evidence>
<evidence type="ECO:0000259" key="1">
    <source>
        <dbReference type="PROSITE" id="PS51502"/>
    </source>
</evidence>
<dbReference type="SMART" id="SM00886">
    <property type="entry name" value="Dabb"/>
    <property type="match status" value="1"/>
</dbReference>
<sequence length="156" mass="17509">HHKLPHGTRNRLLHPLIFQHPAAVARVTAPFPARSRRYASRTVKMADRVHRITMFKIPKAEDQQTLIESYKIVDATNQKDGKPYILSLVVGRAEDDPRSQGFTVVCKTEFASLDDLKYYDNACQAHQSLRAVAQTLTIEGIQTVYFKPQVVGGAAP</sequence>
<dbReference type="InterPro" id="IPR013097">
    <property type="entry name" value="Dabb"/>
</dbReference>
<dbReference type="OrthoDB" id="3830014at2759"/>
<keyword evidence="3" id="KW-1185">Reference proteome</keyword>
<dbReference type="InterPro" id="IPR011008">
    <property type="entry name" value="Dimeric_a/b-barrel"/>
</dbReference>
<accession>A0A2S4KSU6</accession>
<protein>
    <recommendedName>
        <fullName evidence="1">Stress-response A/B barrel domain-containing protein</fullName>
    </recommendedName>
</protein>
<feature type="domain" description="Stress-response A/B barrel" evidence="1">
    <location>
        <begin position="49"/>
        <end position="146"/>
    </location>
</feature>
<organism evidence="2 3">
    <name type="scientific">Tolypocladium paradoxum</name>
    <dbReference type="NCBI Taxonomy" id="94208"/>
    <lineage>
        <taxon>Eukaryota</taxon>
        <taxon>Fungi</taxon>
        <taxon>Dikarya</taxon>
        <taxon>Ascomycota</taxon>
        <taxon>Pezizomycotina</taxon>
        <taxon>Sordariomycetes</taxon>
        <taxon>Hypocreomycetidae</taxon>
        <taxon>Hypocreales</taxon>
        <taxon>Ophiocordycipitaceae</taxon>
        <taxon>Tolypocladium</taxon>
    </lineage>
</organism>
<dbReference type="Pfam" id="PF07876">
    <property type="entry name" value="Dabb"/>
    <property type="match status" value="1"/>
</dbReference>
<evidence type="ECO:0000313" key="3">
    <source>
        <dbReference type="Proteomes" id="UP000237481"/>
    </source>
</evidence>
<dbReference type="AlphaFoldDB" id="A0A2S4KSU6"/>
<name>A0A2S4KSU6_9HYPO</name>
<comment type="caution">
    <text evidence="2">The sequence shown here is derived from an EMBL/GenBank/DDBJ whole genome shotgun (WGS) entry which is preliminary data.</text>
</comment>
<dbReference type="SUPFAM" id="SSF54909">
    <property type="entry name" value="Dimeric alpha+beta barrel"/>
    <property type="match status" value="1"/>
</dbReference>
<dbReference type="Proteomes" id="UP000237481">
    <property type="component" value="Unassembled WGS sequence"/>
</dbReference>